<evidence type="ECO:0000313" key="3">
    <source>
        <dbReference type="Proteomes" id="UP000722989"/>
    </source>
</evidence>
<dbReference type="Gene3D" id="1.25.40.10">
    <property type="entry name" value="Tetratricopeptide repeat domain"/>
    <property type="match status" value="1"/>
</dbReference>
<evidence type="ECO:0000313" key="2">
    <source>
        <dbReference type="EMBL" id="NJC68392.1"/>
    </source>
</evidence>
<sequence>MGSASDDPRLPVVPLTLGAYQTIVLRMHELYIKGRNPEALRAADVIELIGRLSGDEPAQQFATQTRMYAYTALGRFQEALAAGESLLRLHRAAGAGVDEAKTLSDVAEILIRMGRLDEGLQQVARATALLDQAPRNHRRYATANSSLADAARAAELYELADTSVRLLAEGHPYGSPHREAGELQRAEILLEWALRLEHLGRTEEATARYLDSVELIRPWVELYRRSGPTADAPLATAVLAVAVAKLGQVDEAAALAEPMILPTRAQGQHREAMLAHFANGVVLRARGDYRGARWELVAAEELWAHSGQVTQRMIIQYELALLTVAEHPEARPMLTALRTQAQHLWNLRLERIAMLRQARRRVELEAERTRADAAAMQDPLTGLGNRRRFDQQMGLIDRPDQPTGPLVLLLVDLDEFKHINDTYSHGVGDLVLAEIARVLREHCRRVDVPVRFGGDEFAVFVHADLDTAARIGERIRQGIAAYPWHQVALGLHVTISIGAAELRPGMTARQLFDAADRKLYTAKHRGRDQLAA</sequence>
<dbReference type="SUPFAM" id="SSF55073">
    <property type="entry name" value="Nucleotide cyclase"/>
    <property type="match status" value="1"/>
</dbReference>
<dbReference type="PANTHER" id="PTHR45138:SF9">
    <property type="entry name" value="DIGUANYLATE CYCLASE DGCM-RELATED"/>
    <property type="match status" value="1"/>
</dbReference>
<dbReference type="Gene3D" id="3.30.70.270">
    <property type="match status" value="1"/>
</dbReference>
<protein>
    <submittedName>
        <fullName evidence="2">GGDEF domain-containing protein</fullName>
    </submittedName>
</protein>
<dbReference type="InterPro" id="IPR011990">
    <property type="entry name" value="TPR-like_helical_dom_sf"/>
</dbReference>
<dbReference type="InterPro" id="IPR029787">
    <property type="entry name" value="Nucleotide_cyclase"/>
</dbReference>
<dbReference type="PROSITE" id="PS50887">
    <property type="entry name" value="GGDEF"/>
    <property type="match status" value="1"/>
</dbReference>
<dbReference type="CDD" id="cd01949">
    <property type="entry name" value="GGDEF"/>
    <property type="match status" value="1"/>
</dbReference>
<keyword evidence="3" id="KW-1185">Reference proteome</keyword>
<dbReference type="RefSeq" id="WP_167923274.1">
    <property type="nucleotide sequence ID" value="NZ_JAATVY010000001.1"/>
</dbReference>
<dbReference type="NCBIfam" id="TIGR00254">
    <property type="entry name" value="GGDEF"/>
    <property type="match status" value="1"/>
</dbReference>
<accession>A0ABX0XR72</accession>
<dbReference type="InterPro" id="IPR043128">
    <property type="entry name" value="Rev_trsase/Diguanyl_cyclase"/>
</dbReference>
<dbReference type="Pfam" id="PF00990">
    <property type="entry name" value="GGDEF"/>
    <property type="match status" value="1"/>
</dbReference>
<reference evidence="2 3" key="1">
    <citation type="submission" date="2020-03" db="EMBL/GenBank/DDBJ databases">
        <title>WGS of the type strain of Planosporangium spp.</title>
        <authorList>
            <person name="Thawai C."/>
        </authorList>
    </citation>
    <scope>NUCLEOTIDE SEQUENCE [LARGE SCALE GENOMIC DNA]</scope>
    <source>
        <strain evidence="2 3">TBRC 5610</strain>
    </source>
</reference>
<dbReference type="PANTHER" id="PTHR45138">
    <property type="entry name" value="REGULATORY COMPONENTS OF SENSORY TRANSDUCTION SYSTEM"/>
    <property type="match status" value="1"/>
</dbReference>
<gene>
    <name evidence="2" type="ORF">HC031_01445</name>
</gene>
<comment type="caution">
    <text evidence="2">The sequence shown here is derived from an EMBL/GenBank/DDBJ whole genome shotgun (WGS) entry which is preliminary data.</text>
</comment>
<dbReference type="SUPFAM" id="SSF48452">
    <property type="entry name" value="TPR-like"/>
    <property type="match status" value="2"/>
</dbReference>
<dbReference type="EMBL" id="JAATVY010000001">
    <property type="protein sequence ID" value="NJC68392.1"/>
    <property type="molecule type" value="Genomic_DNA"/>
</dbReference>
<feature type="domain" description="GGDEF" evidence="1">
    <location>
        <begin position="404"/>
        <end position="532"/>
    </location>
</feature>
<dbReference type="Proteomes" id="UP000722989">
    <property type="component" value="Unassembled WGS sequence"/>
</dbReference>
<dbReference type="SMART" id="SM00267">
    <property type="entry name" value="GGDEF"/>
    <property type="match status" value="1"/>
</dbReference>
<dbReference type="InterPro" id="IPR000160">
    <property type="entry name" value="GGDEF_dom"/>
</dbReference>
<proteinExistence type="predicted"/>
<name>A0ABX0XR72_9ACTN</name>
<evidence type="ECO:0000259" key="1">
    <source>
        <dbReference type="PROSITE" id="PS50887"/>
    </source>
</evidence>
<dbReference type="InterPro" id="IPR050469">
    <property type="entry name" value="Diguanylate_Cyclase"/>
</dbReference>
<organism evidence="2 3">
    <name type="scientific">Planosporangium thailandense</name>
    <dbReference type="NCBI Taxonomy" id="765197"/>
    <lineage>
        <taxon>Bacteria</taxon>
        <taxon>Bacillati</taxon>
        <taxon>Actinomycetota</taxon>
        <taxon>Actinomycetes</taxon>
        <taxon>Micromonosporales</taxon>
        <taxon>Micromonosporaceae</taxon>
        <taxon>Planosporangium</taxon>
    </lineage>
</organism>